<dbReference type="PANTHER" id="PTHR15749:SF4">
    <property type="entry name" value="FANCONI-ASSOCIATED NUCLEASE 1"/>
    <property type="match status" value="1"/>
</dbReference>
<comment type="catalytic activity">
    <reaction evidence="5">
        <text>Hydrolytically removes 5'-nucleotides successively from the 3'-hydroxy termini of 3'-hydroxy-terminated oligonucleotides.</text>
        <dbReference type="EC" id="3.1.4.1"/>
    </reaction>
</comment>
<evidence type="ECO:0000256" key="2">
    <source>
        <dbReference type="ARBA" id="ARBA00022723"/>
    </source>
</evidence>
<accession>A0AAV5SIG6</accession>
<dbReference type="GO" id="GO:0005634">
    <property type="term" value="C:nucleus"/>
    <property type="evidence" value="ECO:0007669"/>
    <property type="project" value="UniProtKB-SubCell"/>
</dbReference>
<dbReference type="GO" id="GO:0004528">
    <property type="term" value="F:phosphodiesterase I activity"/>
    <property type="evidence" value="ECO:0007669"/>
    <property type="project" value="UniProtKB-EC"/>
</dbReference>
<keyword evidence="1 5" id="KW-0540">Nuclease</keyword>
<evidence type="ECO:0000256" key="6">
    <source>
        <dbReference type="SAM" id="MobiDB-lite"/>
    </source>
</evidence>
<evidence type="ECO:0000313" key="9">
    <source>
        <dbReference type="Proteomes" id="UP001432027"/>
    </source>
</evidence>
<dbReference type="PANTHER" id="PTHR15749">
    <property type="entry name" value="FANCONI-ASSOCIATED NUCLEASE 1"/>
    <property type="match status" value="1"/>
</dbReference>
<evidence type="ECO:0000256" key="5">
    <source>
        <dbReference type="RuleBase" id="RU365033"/>
    </source>
</evidence>
<dbReference type="InterPro" id="IPR033315">
    <property type="entry name" value="Fan1-like"/>
</dbReference>
<feature type="domain" description="VRR-NUC" evidence="7">
    <location>
        <begin position="591"/>
        <end position="701"/>
    </location>
</feature>
<dbReference type="EMBL" id="BTSX01000001">
    <property type="protein sequence ID" value="GMS81938.1"/>
    <property type="molecule type" value="Genomic_DNA"/>
</dbReference>
<comment type="caution">
    <text evidence="8">The sequence shown here is derived from an EMBL/GenBank/DDBJ whole genome shotgun (WGS) entry which is preliminary data.</text>
</comment>
<evidence type="ECO:0000256" key="4">
    <source>
        <dbReference type="ARBA" id="ARBA00022842"/>
    </source>
</evidence>
<keyword evidence="4 5" id="KW-0460">Magnesium</keyword>
<keyword evidence="5" id="KW-0539">Nucleus</keyword>
<keyword evidence="5" id="KW-0227">DNA damage</keyword>
<reference evidence="8" key="1">
    <citation type="submission" date="2023-10" db="EMBL/GenBank/DDBJ databases">
        <title>Genome assembly of Pristionchus species.</title>
        <authorList>
            <person name="Yoshida K."/>
            <person name="Sommer R.J."/>
        </authorList>
    </citation>
    <scope>NUCLEOTIDE SEQUENCE</scope>
    <source>
        <strain evidence="8">RS0144</strain>
    </source>
</reference>
<keyword evidence="3 5" id="KW-0378">Hydrolase</keyword>
<name>A0AAV5SIG6_9BILA</name>
<dbReference type="AlphaFoldDB" id="A0AAV5SIG6"/>
<dbReference type="GO" id="GO:0036297">
    <property type="term" value="P:interstrand cross-link repair"/>
    <property type="evidence" value="ECO:0007669"/>
    <property type="project" value="InterPro"/>
</dbReference>
<evidence type="ECO:0000256" key="3">
    <source>
        <dbReference type="ARBA" id="ARBA00022801"/>
    </source>
</evidence>
<protein>
    <recommendedName>
        <fullName evidence="5">Fanconi-associated nuclease</fullName>
        <ecNumber evidence="5">3.1.4.1</ecNumber>
    </recommendedName>
</protein>
<dbReference type="Pfam" id="PF21170">
    <property type="entry name" value="FAN1_TPR"/>
    <property type="match status" value="1"/>
</dbReference>
<feature type="non-terminal residue" evidence="8">
    <location>
        <position position="1"/>
    </location>
</feature>
<dbReference type="FunFam" id="3.40.1350.10:FF:000024">
    <property type="entry name" value="Fanconi-associated nuclease"/>
    <property type="match status" value="1"/>
</dbReference>
<keyword evidence="5" id="KW-0464">Manganese</keyword>
<keyword evidence="9" id="KW-1185">Reference proteome</keyword>
<dbReference type="SMART" id="SM00990">
    <property type="entry name" value="VRR_NUC"/>
    <property type="match status" value="1"/>
</dbReference>
<dbReference type="Pfam" id="PF08774">
    <property type="entry name" value="VRR_NUC"/>
    <property type="match status" value="1"/>
</dbReference>
<dbReference type="InterPro" id="IPR049126">
    <property type="entry name" value="FAN1-like_TPR"/>
</dbReference>
<organism evidence="8 9">
    <name type="scientific">Pristionchus entomophagus</name>
    <dbReference type="NCBI Taxonomy" id="358040"/>
    <lineage>
        <taxon>Eukaryota</taxon>
        <taxon>Metazoa</taxon>
        <taxon>Ecdysozoa</taxon>
        <taxon>Nematoda</taxon>
        <taxon>Chromadorea</taxon>
        <taxon>Rhabditida</taxon>
        <taxon>Rhabditina</taxon>
        <taxon>Diplogasteromorpha</taxon>
        <taxon>Diplogasteroidea</taxon>
        <taxon>Neodiplogasteridae</taxon>
        <taxon>Pristionchus</taxon>
    </lineage>
</organism>
<proteinExistence type="inferred from homology"/>
<dbReference type="Proteomes" id="UP001432027">
    <property type="component" value="Unassembled WGS sequence"/>
</dbReference>
<evidence type="ECO:0000313" key="8">
    <source>
        <dbReference type="EMBL" id="GMS81938.1"/>
    </source>
</evidence>
<comment type="subcellular location">
    <subcellularLocation>
        <location evidence="5">Nucleus</location>
    </subcellularLocation>
</comment>
<evidence type="ECO:0000259" key="7">
    <source>
        <dbReference type="SMART" id="SM00990"/>
    </source>
</evidence>
<keyword evidence="5" id="KW-0234">DNA repair</keyword>
<comment type="similarity">
    <text evidence="5">Belongs to the FAN1 family.</text>
</comment>
<comment type="cofactor">
    <cofactor evidence="5">
        <name>Mg(2+)</name>
        <dbReference type="ChEBI" id="CHEBI:18420"/>
    </cofactor>
    <cofactor evidence="5">
        <name>Mn(2+)</name>
        <dbReference type="ChEBI" id="CHEBI:29035"/>
    </cofactor>
</comment>
<evidence type="ECO:0000256" key="1">
    <source>
        <dbReference type="ARBA" id="ARBA00022722"/>
    </source>
</evidence>
<dbReference type="GO" id="GO:0008409">
    <property type="term" value="F:5'-3' exonuclease activity"/>
    <property type="evidence" value="ECO:0007669"/>
    <property type="project" value="TreeGrafter"/>
</dbReference>
<sequence>KKKEEEEKKRKEEEERKRKEEKGKDQPIAGLTKIVLRALEDKCIRHEMGLVPSQELVQAAVINLMEEDPKVVPHYVYLVCKIMRKVLSSRTGDGRVHDERFWGEDMRIIERFLSLKDDAKLLFIRLFTRKRGWHTPDKLKEKYPYLKQRVDGALSELMKDGFLENGKTALSSTEETLRLCALDKLKMIAKDFRVDSHKPKPALVSSLLEAATSQRQLFVSGTPGNTGRLLMVAKKHLGPVYRITSSSNSFFRALFSLYSPFFTDSIQVAEDRTTNIISHMMFRMKEIHYGSTQRRAPFPCDSIIGVYENKEDLYEFVAAKESEERLLRALDRHDMKEAVGEAEKAREKLREMNGPRIDYLRSLPVHHLQYTTEAVLTRIVGRGVDCLERKKDYIAACNWIKFILDHEMRSSLIRHSVGALYERLALDLHHHCHQSEEAIDEIKRALEDPLVPAKHRLNLDDRARRILKEKWESRFDLIPPTEIVVSGETIGRDLGDERKNRFVKTSENGDVEEISVEQVAREYFLRQGMEDGLHSEGEIWHLSVKLLFWDVIYAPHIDGVWLCELQVAPIDYDYSLYEARKETFEERFKWLRDSDEADRLAMVDQYWHGTETISIADMKAFLTACDLPTLIGVMEIIVKEPRHRRSGFPDLVLWSAVKRVITVAEVKGPGDTLSCRQRLWLDFFMKQDKEKVKAYLCKVTASGRRRLY</sequence>
<dbReference type="EC" id="3.1.4.1" evidence="5"/>
<dbReference type="GO" id="GO:0017108">
    <property type="term" value="F:5'-flap endonuclease activity"/>
    <property type="evidence" value="ECO:0007669"/>
    <property type="project" value="TreeGrafter"/>
</dbReference>
<dbReference type="InterPro" id="IPR049132">
    <property type="entry name" value="FAN1-like_euk"/>
</dbReference>
<dbReference type="InterPro" id="IPR014883">
    <property type="entry name" value="VRR_NUC"/>
</dbReference>
<dbReference type="CDD" id="cd22326">
    <property type="entry name" value="FAN1-like"/>
    <property type="match status" value="1"/>
</dbReference>
<gene>
    <name evidence="8" type="ORF">PENTCL1PPCAC_4113</name>
</gene>
<keyword evidence="2 5" id="KW-0479">Metal-binding</keyword>
<dbReference type="GO" id="GO:0070336">
    <property type="term" value="F:flap-structured DNA binding"/>
    <property type="evidence" value="ECO:0007669"/>
    <property type="project" value="TreeGrafter"/>
</dbReference>
<comment type="function">
    <text evidence="5">Nuclease required for the repair of DNA interstrand cross-links (ICL). Acts as a 5'-3' exonuclease that anchors at a cut end of DNA and cleaves DNA successively at every third nucleotide, allowing to excise an ICL from one strand through flanking incisions.</text>
</comment>
<feature type="region of interest" description="Disordered" evidence="6">
    <location>
        <begin position="1"/>
        <end position="24"/>
    </location>
</feature>
<dbReference type="GO" id="GO:0046872">
    <property type="term" value="F:metal ion binding"/>
    <property type="evidence" value="ECO:0007669"/>
    <property type="project" value="UniProtKB-KW"/>
</dbReference>